<feature type="compositionally biased region" description="Basic and acidic residues" evidence="1">
    <location>
        <begin position="1"/>
        <end position="29"/>
    </location>
</feature>
<evidence type="ECO:0000313" key="3">
    <source>
        <dbReference type="Proteomes" id="UP001283361"/>
    </source>
</evidence>
<comment type="caution">
    <text evidence="2">The sequence shown here is derived from an EMBL/GenBank/DDBJ whole genome shotgun (WGS) entry which is preliminary data.</text>
</comment>
<organism evidence="2 3">
    <name type="scientific">Elysia crispata</name>
    <name type="common">lettuce slug</name>
    <dbReference type="NCBI Taxonomy" id="231223"/>
    <lineage>
        <taxon>Eukaryota</taxon>
        <taxon>Metazoa</taxon>
        <taxon>Spiralia</taxon>
        <taxon>Lophotrochozoa</taxon>
        <taxon>Mollusca</taxon>
        <taxon>Gastropoda</taxon>
        <taxon>Heterobranchia</taxon>
        <taxon>Euthyneura</taxon>
        <taxon>Panpulmonata</taxon>
        <taxon>Sacoglossa</taxon>
        <taxon>Placobranchoidea</taxon>
        <taxon>Plakobranchidae</taxon>
        <taxon>Elysia</taxon>
    </lineage>
</organism>
<keyword evidence="3" id="KW-1185">Reference proteome</keyword>
<dbReference type="Proteomes" id="UP001283361">
    <property type="component" value="Unassembled WGS sequence"/>
</dbReference>
<name>A0AAE0Y1P9_9GAST</name>
<gene>
    <name evidence="2" type="ORF">RRG08_053594</name>
</gene>
<protein>
    <submittedName>
        <fullName evidence="2">Uncharacterized protein</fullName>
    </submittedName>
</protein>
<accession>A0AAE0Y1P9</accession>
<reference evidence="2" key="1">
    <citation type="journal article" date="2023" name="G3 (Bethesda)">
        <title>A reference genome for the long-term kleptoplast-retaining sea slug Elysia crispata morphotype clarki.</title>
        <authorList>
            <person name="Eastman K.E."/>
            <person name="Pendleton A.L."/>
            <person name="Shaikh M.A."/>
            <person name="Suttiyut T."/>
            <person name="Ogas R."/>
            <person name="Tomko P."/>
            <person name="Gavelis G."/>
            <person name="Widhalm J.R."/>
            <person name="Wisecaver J.H."/>
        </authorList>
    </citation>
    <scope>NUCLEOTIDE SEQUENCE</scope>
    <source>
        <strain evidence="2">ECLA1</strain>
    </source>
</reference>
<dbReference type="AlphaFoldDB" id="A0AAE0Y1P9"/>
<feature type="region of interest" description="Disordered" evidence="1">
    <location>
        <begin position="1"/>
        <end position="50"/>
    </location>
</feature>
<dbReference type="EMBL" id="JAWDGP010007144">
    <property type="protein sequence ID" value="KAK3729395.1"/>
    <property type="molecule type" value="Genomic_DNA"/>
</dbReference>
<evidence type="ECO:0000256" key="1">
    <source>
        <dbReference type="SAM" id="MobiDB-lite"/>
    </source>
</evidence>
<evidence type="ECO:0000313" key="2">
    <source>
        <dbReference type="EMBL" id="KAK3729395.1"/>
    </source>
</evidence>
<sequence>MEGTRGRGEKGEGRREEGGGRALIRRDYSGDATSGVQESRSPGGATGGDHWTAITSLANQLHGSAHKCLLSLHIISSQTPHQAPTTSDGQ</sequence>
<proteinExistence type="predicted"/>
<feature type="compositionally biased region" description="Polar residues" evidence="1">
    <location>
        <begin position="31"/>
        <end position="40"/>
    </location>
</feature>